<dbReference type="InterPro" id="IPR003148">
    <property type="entry name" value="RCK_N"/>
</dbReference>
<accession>C5J7D3</accession>
<dbReference type="Pfam" id="PF02254">
    <property type="entry name" value="TrkA_N"/>
    <property type="match status" value="1"/>
</dbReference>
<dbReference type="SUPFAM" id="SSF116726">
    <property type="entry name" value="TrkA C-terminal domain-like"/>
    <property type="match status" value="1"/>
</dbReference>
<reference evidence="4" key="1">
    <citation type="journal article" date="2009" name="BMC Bioinformatics">
        <title>The Mycoplasma conjunctivae genome sequencing, annotation and analysis.</title>
        <authorList>
            <person name="Calderon-Copete S.P."/>
            <person name="Wigger G."/>
            <person name="Wunderlin C."/>
            <person name="Schmidheini T."/>
            <person name="Frey J."/>
            <person name="Quail M.A."/>
            <person name="Falquet L."/>
        </authorList>
    </citation>
    <scope>NUCLEOTIDE SEQUENCE [LARGE SCALE GENOMIC DNA]</scope>
    <source>
        <strain evidence="4">ATCC 25834 / NCTC 10147 / HRC/581</strain>
    </source>
</reference>
<dbReference type="eggNOG" id="COG0569">
    <property type="taxonomic scope" value="Bacteria"/>
</dbReference>
<evidence type="ECO:0000259" key="1">
    <source>
        <dbReference type="PROSITE" id="PS51201"/>
    </source>
</evidence>
<keyword evidence="4" id="KW-1185">Reference proteome</keyword>
<name>C5J7D3_MESCH</name>
<evidence type="ECO:0000259" key="2">
    <source>
        <dbReference type="PROSITE" id="PS51202"/>
    </source>
</evidence>
<proteinExistence type="predicted"/>
<feature type="domain" description="RCK N-terminal" evidence="1">
    <location>
        <begin position="3"/>
        <end position="126"/>
    </location>
</feature>
<dbReference type="PROSITE" id="PS51201">
    <property type="entry name" value="RCK_N"/>
    <property type="match status" value="1"/>
</dbReference>
<dbReference type="InterPro" id="IPR036721">
    <property type="entry name" value="RCK_C_sf"/>
</dbReference>
<dbReference type="Gene3D" id="3.30.70.1450">
    <property type="entry name" value="Regulator of K+ conductance, C-terminal domain"/>
    <property type="match status" value="1"/>
</dbReference>
<dbReference type="PROSITE" id="PS51202">
    <property type="entry name" value="RCK_C"/>
    <property type="match status" value="1"/>
</dbReference>
<dbReference type="SUPFAM" id="SSF51735">
    <property type="entry name" value="NAD(P)-binding Rossmann-fold domains"/>
    <property type="match status" value="1"/>
</dbReference>
<sequence length="231" mass="25715">MKKSNICVIGAGRLGRAAIEELAHANHNIIVIDKQEDNLKFIRSFATINPIIMDASDIETMRSEVGLEDIDTVIVTTSNNAEIIATILELKNEINRDQQYNLKIVARAVNKRHARVLKQIGVDWIISPEEEAGIKMALLTVNNEFLNYADTLKEVSGGFFIGSTIVRSPQFINKTIKEVNLSKFGVNIVIIKRNNDILLPSGNTIIYKEDELTIIGRIGDVTSALEKLESK</sequence>
<dbReference type="InterPro" id="IPR050721">
    <property type="entry name" value="Trk_Ktr_HKT_K-transport"/>
</dbReference>
<dbReference type="PANTHER" id="PTHR43833">
    <property type="entry name" value="POTASSIUM CHANNEL PROTEIN 2-RELATED-RELATED"/>
    <property type="match status" value="1"/>
</dbReference>
<gene>
    <name evidence="3" type="primary">ktrA</name>
    <name evidence="3" type="ordered locus">MCJ_007110</name>
</gene>
<dbReference type="PANTHER" id="PTHR43833:SF7">
    <property type="entry name" value="KTR SYSTEM POTASSIUM UPTAKE PROTEIN C"/>
    <property type="match status" value="1"/>
</dbReference>
<dbReference type="InterPro" id="IPR006037">
    <property type="entry name" value="RCK_C"/>
</dbReference>
<dbReference type="GO" id="GO:0008324">
    <property type="term" value="F:monoatomic cation transmembrane transporter activity"/>
    <property type="evidence" value="ECO:0007669"/>
    <property type="project" value="InterPro"/>
</dbReference>
<dbReference type="Gene3D" id="3.40.50.720">
    <property type="entry name" value="NAD(P)-binding Rossmann-like Domain"/>
    <property type="match status" value="1"/>
</dbReference>
<dbReference type="EMBL" id="FM864216">
    <property type="protein sequence ID" value="CAT05396.1"/>
    <property type="molecule type" value="Genomic_DNA"/>
</dbReference>
<dbReference type="Pfam" id="PF02080">
    <property type="entry name" value="TrkA_C"/>
    <property type="match status" value="1"/>
</dbReference>
<evidence type="ECO:0000313" key="4">
    <source>
        <dbReference type="Proteomes" id="UP000001491"/>
    </source>
</evidence>
<dbReference type="InterPro" id="IPR036291">
    <property type="entry name" value="NAD(P)-bd_dom_sf"/>
</dbReference>
<dbReference type="KEGG" id="mco:MCJ_007110"/>
<dbReference type="HOGENOM" id="CLU_046525_3_2_14"/>
<feature type="domain" description="RCK C-terminal" evidence="2">
    <location>
        <begin position="146"/>
        <end position="231"/>
    </location>
</feature>
<dbReference type="GO" id="GO:0006813">
    <property type="term" value="P:potassium ion transport"/>
    <property type="evidence" value="ECO:0007669"/>
    <property type="project" value="InterPro"/>
</dbReference>
<organism evidence="3 4">
    <name type="scientific">Mesomycoplasma conjunctivae (strain ATCC 25834 / NCTC 10147 / HRC/581)</name>
    <name type="common">Mycoplasma conjunctivae</name>
    <dbReference type="NCBI Taxonomy" id="572263"/>
    <lineage>
        <taxon>Bacteria</taxon>
        <taxon>Bacillati</taxon>
        <taxon>Mycoplasmatota</taxon>
        <taxon>Mycoplasmoidales</taxon>
        <taxon>Metamycoplasmataceae</taxon>
        <taxon>Mesomycoplasma</taxon>
    </lineage>
</organism>
<dbReference type="Proteomes" id="UP000001491">
    <property type="component" value="Chromosome"/>
</dbReference>
<dbReference type="AlphaFoldDB" id="C5J7D3"/>
<evidence type="ECO:0000313" key="3">
    <source>
        <dbReference type="EMBL" id="CAT05396.1"/>
    </source>
</evidence>
<protein>
    <submittedName>
        <fullName evidence="3">Potassium uptake protein</fullName>
    </submittedName>
</protein>